<organism evidence="2">
    <name type="scientific">Mimivirus LCMiAC01</name>
    <dbReference type="NCBI Taxonomy" id="2506608"/>
    <lineage>
        <taxon>Viruses</taxon>
        <taxon>Varidnaviria</taxon>
        <taxon>Bamfordvirae</taxon>
        <taxon>Nucleocytoviricota</taxon>
        <taxon>Megaviricetes</taxon>
        <taxon>Imitervirales</taxon>
        <taxon>Mimiviridae</taxon>
        <taxon>Klosneuvirinae</taxon>
    </lineage>
</organism>
<gene>
    <name evidence="2" type="ORF">LCMiAC01_04350</name>
</gene>
<sequence>MDIAIKYVIQKKYNDYIKIIESTDFSIDELKNIYHFFLWMMSHNYMTDNDVYICLGAIIQRKIKRTDYDEIINNIPSDALNNVEMNYNFITHYKKSLKSIKKYDMSYKLIRINEIHHVIKLRLIIVILNFINATGIIQKNMYNITLNKFYDIINTKIIPLIEYYKDPGYIKQIQTACKKDMHKCKKNIQKRLIYLVNYIGVDLLKFMGVRVITNRKYIKLSYKMKVFYYKSCIISIYKFIECINVDYSDLKKTEIEINKIVDEFNDML</sequence>
<feature type="transmembrane region" description="Helical" evidence="1">
    <location>
        <begin position="192"/>
        <end position="213"/>
    </location>
</feature>
<keyword evidence="1" id="KW-0812">Transmembrane</keyword>
<protein>
    <submittedName>
        <fullName evidence="2">Uncharacterized protein</fullName>
    </submittedName>
</protein>
<name>A0A481YZT0_9VIRU</name>
<dbReference type="EMBL" id="MK500397">
    <property type="protein sequence ID" value="QBK88753.1"/>
    <property type="molecule type" value="Genomic_DNA"/>
</dbReference>
<keyword evidence="1" id="KW-0472">Membrane</keyword>
<reference evidence="2" key="1">
    <citation type="journal article" date="2019" name="MBio">
        <title>Virus Genomes from Deep Sea Sediments Expand the Ocean Megavirome and Support Independent Origins of Viral Gigantism.</title>
        <authorList>
            <person name="Backstrom D."/>
            <person name="Yutin N."/>
            <person name="Jorgensen S.L."/>
            <person name="Dharamshi J."/>
            <person name="Homa F."/>
            <person name="Zaremba-Niedwiedzka K."/>
            <person name="Spang A."/>
            <person name="Wolf Y.I."/>
            <person name="Koonin E.V."/>
            <person name="Ettema T.J."/>
        </authorList>
    </citation>
    <scope>NUCLEOTIDE SEQUENCE</scope>
</reference>
<proteinExistence type="predicted"/>
<evidence type="ECO:0000256" key="1">
    <source>
        <dbReference type="SAM" id="Phobius"/>
    </source>
</evidence>
<evidence type="ECO:0000313" key="2">
    <source>
        <dbReference type="EMBL" id="QBK88753.1"/>
    </source>
</evidence>
<keyword evidence="1" id="KW-1133">Transmembrane helix</keyword>
<accession>A0A481YZT0</accession>